<evidence type="ECO:0000256" key="1">
    <source>
        <dbReference type="SAM" id="Phobius"/>
    </source>
</evidence>
<keyword evidence="1" id="KW-1133">Transmembrane helix</keyword>
<dbReference type="EMBL" id="CU469464">
    <property type="protein sequence ID" value="CAP18652.1"/>
    <property type="molecule type" value="Genomic_DNA"/>
</dbReference>
<dbReference type="Proteomes" id="UP000002020">
    <property type="component" value="Chromosome"/>
</dbReference>
<keyword evidence="1" id="KW-0472">Membrane</keyword>
<organism evidence="4">
    <name type="scientific">Phytoplasma mali (strain AT)</name>
    <dbReference type="NCBI Taxonomy" id="482235"/>
    <lineage>
        <taxon>Bacteria</taxon>
        <taxon>Bacillati</taxon>
        <taxon>Mycoplasmatota</taxon>
        <taxon>Mollicutes</taxon>
        <taxon>Acholeplasmatales</taxon>
        <taxon>Acholeplasmataceae</taxon>
        <taxon>Candidatus Phytoplasma</taxon>
        <taxon>16SrX (Apple proliferation group)</taxon>
    </lineage>
</organism>
<evidence type="ECO:0000313" key="2">
    <source>
        <dbReference type="EMBL" id="CAP18220.1"/>
    </source>
</evidence>
<feature type="transmembrane region" description="Helical" evidence="1">
    <location>
        <begin position="7"/>
        <end position="26"/>
    </location>
</feature>
<protein>
    <submittedName>
        <fullName evidence="2">Uncharacterized protein</fullName>
    </submittedName>
</protein>
<reference evidence="2 4" key="1">
    <citation type="journal article" date="2008" name="BMC Genomics">
        <title>The linear chromosome of the plant-pathogenic mycoplasma 'Candidatus Phytoplasma mali'.</title>
        <authorList>
            <person name="Kube M."/>
            <person name="Schneider B."/>
            <person name="Kuhl H."/>
            <person name="Dandekar T."/>
            <person name="Heitmann K."/>
            <person name="Migdoll A.M."/>
            <person name="Reinhardt R."/>
            <person name="Seemueller E."/>
        </authorList>
    </citation>
    <scope>NUCLEOTIDE SEQUENCE [LARGE SCALE GENOMIC DNA]</scope>
    <source>
        <strain evidence="2 4">AT</strain>
    </source>
</reference>
<dbReference type="AlphaFoldDB" id="B3R056"/>
<keyword evidence="1" id="KW-0812">Transmembrane</keyword>
<accession>B3R056</accession>
<evidence type="ECO:0000313" key="4">
    <source>
        <dbReference type="Proteomes" id="UP000002020"/>
    </source>
</evidence>
<evidence type="ECO:0000313" key="3">
    <source>
        <dbReference type="EMBL" id="CAP18652.1"/>
    </source>
</evidence>
<sequence>MSKINKLLFIISALSLISLVIGWLFFKTVNKKKNLDNFSQFLNHHDLPNDQALNDSDAANNWDINGIMKKFTETKNSILNATTETEAKDKKINFYHELVEIMEKMAPYQNKFNIQEKQFYDVQLPQITSEFINTNYPIRYEILDKNIDPQKTKIEANKTYSKIISKFNQNDELVIKEYYIKTLNFEQLIRLNEYYQANKFKKIITYYHMDDNYMIFNINPNDPKTKPKLEITEYNLYSQRQDTKYNREGQIISIKPPIYETIESKN</sequence>
<name>B3R056_PHYMT</name>
<dbReference type="KEGG" id="pml:ATP_00465"/>
<dbReference type="HOGENOM" id="CLU_1044449_0_0_14"/>
<dbReference type="KEGG" id="pml:ATP_00033"/>
<keyword evidence="4" id="KW-1185">Reference proteome</keyword>
<gene>
    <name evidence="2" type="ordered locus">ATP_00033</name>
    <name evidence="3" type="ordered locus">ATP_00465</name>
</gene>
<proteinExistence type="predicted"/>
<dbReference type="EMBL" id="CU469464">
    <property type="protein sequence ID" value="CAP18220.1"/>
    <property type="molecule type" value="Genomic_DNA"/>
</dbReference>